<evidence type="ECO:0008006" key="3">
    <source>
        <dbReference type="Google" id="ProtNLM"/>
    </source>
</evidence>
<gene>
    <name evidence="1" type="ORF">GCM10010310_63210</name>
</gene>
<keyword evidence="2" id="KW-1185">Reference proteome</keyword>
<dbReference type="SUPFAM" id="SSF140453">
    <property type="entry name" value="EsxAB dimer-like"/>
    <property type="match status" value="1"/>
</dbReference>
<dbReference type="Gene3D" id="1.10.287.1060">
    <property type="entry name" value="ESAT-6-like"/>
    <property type="match status" value="1"/>
</dbReference>
<dbReference type="RefSeq" id="WP_319123576.1">
    <property type="nucleotide sequence ID" value="NZ_BAAASK010000026.1"/>
</dbReference>
<name>A0ABN3TCN0_9ACTN</name>
<comment type="caution">
    <text evidence="1">The sequence shown here is derived from an EMBL/GenBank/DDBJ whole genome shotgun (WGS) entry which is preliminary data.</text>
</comment>
<organism evidence="1 2">
    <name type="scientific">Streptomyces violaceolatus</name>
    <dbReference type="NCBI Taxonomy" id="67378"/>
    <lineage>
        <taxon>Bacteria</taxon>
        <taxon>Bacillati</taxon>
        <taxon>Actinomycetota</taxon>
        <taxon>Actinomycetes</taxon>
        <taxon>Kitasatosporales</taxon>
        <taxon>Streptomycetaceae</taxon>
        <taxon>Streptomyces</taxon>
        <taxon>Streptomyces violaceoruber group</taxon>
    </lineage>
</organism>
<evidence type="ECO:0000313" key="1">
    <source>
        <dbReference type="EMBL" id="GAA2698087.1"/>
    </source>
</evidence>
<dbReference type="Proteomes" id="UP001499989">
    <property type="component" value="Unassembled WGS sequence"/>
</dbReference>
<dbReference type="EMBL" id="BAAASK010000026">
    <property type="protein sequence ID" value="GAA2698087.1"/>
    <property type="molecule type" value="Genomic_DNA"/>
</dbReference>
<accession>A0ABN3TCN0</accession>
<sequence>MPEFDAVASGSSIYVNEGLSGAGNAINAMAGTMAEELHLLKGKLGPLQAEWSESQAATYYQDMQNEWDIAANGLFGPDGVLGRIAHAMNVNWGNYSDAEWSNVATWRH</sequence>
<dbReference type="GeneID" id="97467325"/>
<evidence type="ECO:0000313" key="2">
    <source>
        <dbReference type="Proteomes" id="UP001499989"/>
    </source>
</evidence>
<protein>
    <recommendedName>
        <fullName evidence="3">WXG100 family type VII secretion target</fullName>
    </recommendedName>
</protein>
<dbReference type="InterPro" id="IPR036689">
    <property type="entry name" value="ESAT-6-like_sf"/>
</dbReference>
<proteinExistence type="predicted"/>
<reference evidence="1 2" key="1">
    <citation type="journal article" date="2019" name="Int. J. Syst. Evol. Microbiol.">
        <title>The Global Catalogue of Microorganisms (GCM) 10K type strain sequencing project: providing services to taxonomists for standard genome sequencing and annotation.</title>
        <authorList>
            <consortium name="The Broad Institute Genomics Platform"/>
            <consortium name="The Broad Institute Genome Sequencing Center for Infectious Disease"/>
            <person name="Wu L."/>
            <person name="Ma J."/>
        </authorList>
    </citation>
    <scope>NUCLEOTIDE SEQUENCE [LARGE SCALE GENOMIC DNA]</scope>
    <source>
        <strain evidence="1 2">JCM 4531</strain>
    </source>
</reference>